<keyword evidence="2" id="KW-0808">Transferase</keyword>
<evidence type="ECO:0000313" key="3">
    <source>
        <dbReference type="Proteomes" id="UP000251717"/>
    </source>
</evidence>
<sequence length="318" mass="36869">MDFYKVSVIVPVFNASKYISKTLDSIINQDFDSYEIIVVDDGSTDNSLEIIKETLEKTEIPHKIIHQENAGVSVARNVGIDASTGDYLVFIDADDHVTSNHLSTLYNGESDFSLILYVKEDGDRLIDMDTYTEDVISTYDFIKKELNMEITFNFFQLMYRASIIKDNDIRFTPGVVYGEDTEFAHKALSNGKEIVINNEVTYYYVQHSDSAIKSTEYMRFGVIEIFENLADFYNKNNKAELANLIITSRIPKAIFGNMNFFFHNGYDFDEVMAKMKELDLLTKLSRYQGDSKFKLKIRLFLLNPKMYYRTWMRLKNSI</sequence>
<dbReference type="InterPro" id="IPR001173">
    <property type="entry name" value="Glyco_trans_2-like"/>
</dbReference>
<dbReference type="CDD" id="cd00761">
    <property type="entry name" value="Glyco_tranf_GTA_type"/>
    <property type="match status" value="1"/>
</dbReference>
<dbReference type="Proteomes" id="UP000251717">
    <property type="component" value="Unassembled WGS sequence"/>
</dbReference>
<dbReference type="RefSeq" id="WP_116592966.1">
    <property type="nucleotide sequence ID" value="NZ_MZGS01000031.1"/>
</dbReference>
<dbReference type="Gene3D" id="3.90.550.10">
    <property type="entry name" value="Spore Coat Polysaccharide Biosynthesis Protein SpsA, Chain A"/>
    <property type="match status" value="1"/>
</dbReference>
<organism evidence="2 3">
    <name type="scientific">Methanobrevibacter thaueri</name>
    <dbReference type="NCBI Taxonomy" id="190975"/>
    <lineage>
        <taxon>Archaea</taxon>
        <taxon>Methanobacteriati</taxon>
        <taxon>Methanobacteriota</taxon>
        <taxon>Methanomada group</taxon>
        <taxon>Methanobacteria</taxon>
        <taxon>Methanobacteriales</taxon>
        <taxon>Methanobacteriaceae</taxon>
        <taxon>Methanobrevibacter</taxon>
    </lineage>
</organism>
<dbReference type="GO" id="GO:0016758">
    <property type="term" value="F:hexosyltransferase activity"/>
    <property type="evidence" value="ECO:0007669"/>
    <property type="project" value="UniProtKB-ARBA"/>
</dbReference>
<evidence type="ECO:0000259" key="1">
    <source>
        <dbReference type="Pfam" id="PF00535"/>
    </source>
</evidence>
<dbReference type="Pfam" id="PF00535">
    <property type="entry name" value="Glycos_transf_2"/>
    <property type="match status" value="1"/>
</dbReference>
<evidence type="ECO:0000313" key="2">
    <source>
        <dbReference type="EMBL" id="PWB84853.1"/>
    </source>
</evidence>
<keyword evidence="2" id="KW-0328">Glycosyltransferase</keyword>
<protein>
    <submittedName>
        <fullName evidence="2">Putative glycosyltransferase EpsH</fullName>
        <ecNumber evidence="2">2.4.-.-</ecNumber>
    </submittedName>
</protein>
<gene>
    <name evidence="2" type="primary">epsH_6</name>
    <name evidence="2" type="ORF">MBBTH_20900</name>
</gene>
<dbReference type="AlphaFoldDB" id="A0A315XJG1"/>
<comment type="caution">
    <text evidence="2">The sequence shown here is derived from an EMBL/GenBank/DDBJ whole genome shotgun (WGS) entry which is preliminary data.</text>
</comment>
<dbReference type="PANTHER" id="PTHR22916">
    <property type="entry name" value="GLYCOSYLTRANSFERASE"/>
    <property type="match status" value="1"/>
</dbReference>
<dbReference type="InterPro" id="IPR029044">
    <property type="entry name" value="Nucleotide-diphossugar_trans"/>
</dbReference>
<keyword evidence="3" id="KW-1185">Reference proteome</keyword>
<dbReference type="PANTHER" id="PTHR22916:SF3">
    <property type="entry name" value="UDP-GLCNAC:BETAGAL BETA-1,3-N-ACETYLGLUCOSAMINYLTRANSFERASE-LIKE PROTEIN 1"/>
    <property type="match status" value="1"/>
</dbReference>
<dbReference type="EC" id="2.4.-.-" evidence="2"/>
<feature type="domain" description="Glycosyltransferase 2-like" evidence="1">
    <location>
        <begin position="7"/>
        <end position="107"/>
    </location>
</feature>
<name>A0A315XJG1_9EURY</name>
<reference evidence="2 3" key="1">
    <citation type="submission" date="2017-03" db="EMBL/GenBank/DDBJ databases">
        <title>Genome sequence of Methanobrevibacter thaueri.</title>
        <authorList>
            <person name="Poehlein A."/>
            <person name="Seedorf H."/>
            <person name="Daniel R."/>
        </authorList>
    </citation>
    <scope>NUCLEOTIDE SEQUENCE [LARGE SCALE GENOMIC DNA]</scope>
    <source>
        <strain evidence="2 3">DSM 11995</strain>
    </source>
</reference>
<dbReference type="EMBL" id="MZGS01000031">
    <property type="protein sequence ID" value="PWB84853.1"/>
    <property type="molecule type" value="Genomic_DNA"/>
</dbReference>
<dbReference type="OrthoDB" id="46222at2157"/>
<proteinExistence type="predicted"/>
<accession>A0A315XJG1</accession>
<dbReference type="SUPFAM" id="SSF53448">
    <property type="entry name" value="Nucleotide-diphospho-sugar transferases"/>
    <property type="match status" value="1"/>
</dbReference>